<dbReference type="InterPro" id="IPR036397">
    <property type="entry name" value="RNaseH_sf"/>
</dbReference>
<organism evidence="2 3">
    <name type="scientific">Trifolium medium</name>
    <dbReference type="NCBI Taxonomy" id="97028"/>
    <lineage>
        <taxon>Eukaryota</taxon>
        <taxon>Viridiplantae</taxon>
        <taxon>Streptophyta</taxon>
        <taxon>Embryophyta</taxon>
        <taxon>Tracheophyta</taxon>
        <taxon>Spermatophyta</taxon>
        <taxon>Magnoliopsida</taxon>
        <taxon>eudicotyledons</taxon>
        <taxon>Gunneridae</taxon>
        <taxon>Pentapetalae</taxon>
        <taxon>rosids</taxon>
        <taxon>fabids</taxon>
        <taxon>Fabales</taxon>
        <taxon>Fabaceae</taxon>
        <taxon>Papilionoideae</taxon>
        <taxon>50 kb inversion clade</taxon>
        <taxon>NPAAA clade</taxon>
        <taxon>Hologalegina</taxon>
        <taxon>IRL clade</taxon>
        <taxon>Trifolieae</taxon>
        <taxon>Trifolium</taxon>
    </lineage>
</organism>
<evidence type="ECO:0000313" key="3">
    <source>
        <dbReference type="Proteomes" id="UP000265520"/>
    </source>
</evidence>
<dbReference type="Pfam" id="PF17921">
    <property type="entry name" value="Integrase_H2C2"/>
    <property type="match status" value="1"/>
</dbReference>
<dbReference type="SUPFAM" id="SSF53098">
    <property type="entry name" value="Ribonuclease H-like"/>
    <property type="match status" value="1"/>
</dbReference>
<protein>
    <submittedName>
        <fullName evidence="2">Protein FAR1-RELATED SEQUENCE 5-like</fullName>
    </submittedName>
</protein>
<dbReference type="PANTHER" id="PTHR37984:SF5">
    <property type="entry name" value="PROTEIN NYNRIN-LIKE"/>
    <property type="match status" value="1"/>
</dbReference>
<proteinExistence type="predicted"/>
<dbReference type="InterPro" id="IPR012337">
    <property type="entry name" value="RNaseH-like_sf"/>
</dbReference>
<name>A0A392PXL3_9FABA</name>
<keyword evidence="3" id="KW-1185">Reference proteome</keyword>
<accession>A0A392PXL3</accession>
<feature type="domain" description="Integrase zinc-binding" evidence="1">
    <location>
        <begin position="76"/>
        <end position="113"/>
    </location>
</feature>
<dbReference type="AlphaFoldDB" id="A0A392PXL3"/>
<dbReference type="EMBL" id="LXQA010097572">
    <property type="protein sequence ID" value="MCI15695.1"/>
    <property type="molecule type" value="Genomic_DNA"/>
</dbReference>
<dbReference type="InterPro" id="IPR041588">
    <property type="entry name" value="Integrase_H2C2"/>
</dbReference>
<evidence type="ECO:0000313" key="2">
    <source>
        <dbReference type="EMBL" id="MCI15695.1"/>
    </source>
</evidence>
<feature type="non-terminal residue" evidence="2">
    <location>
        <position position="1"/>
    </location>
</feature>
<dbReference type="PANTHER" id="PTHR37984">
    <property type="entry name" value="PROTEIN CBG26694"/>
    <property type="match status" value="1"/>
</dbReference>
<reference evidence="2 3" key="1">
    <citation type="journal article" date="2018" name="Front. Plant Sci.">
        <title>Red Clover (Trifolium pratense) and Zigzag Clover (T. medium) - A Picture of Genomic Similarities and Differences.</title>
        <authorList>
            <person name="Dluhosova J."/>
            <person name="Istvanek J."/>
            <person name="Nedelnik J."/>
            <person name="Repkova J."/>
        </authorList>
    </citation>
    <scope>NUCLEOTIDE SEQUENCE [LARGE SCALE GENOMIC DNA]</scope>
    <source>
        <strain evidence="3">cv. 10/8</strain>
        <tissue evidence="2">Leaf</tissue>
    </source>
</reference>
<dbReference type="InterPro" id="IPR050951">
    <property type="entry name" value="Retrovirus_Pol_polyprotein"/>
</dbReference>
<dbReference type="Gene3D" id="3.30.420.10">
    <property type="entry name" value="Ribonuclease H-like superfamily/Ribonuclease H"/>
    <property type="match status" value="1"/>
</dbReference>
<dbReference type="Proteomes" id="UP000265520">
    <property type="component" value="Unassembled WGS sequence"/>
</dbReference>
<comment type="caution">
    <text evidence="2">The sequence shown here is derived from an EMBL/GenBank/DDBJ whole genome shotgun (WGS) entry which is preliminary data.</text>
</comment>
<dbReference type="GO" id="GO:0003676">
    <property type="term" value="F:nucleic acid binding"/>
    <property type="evidence" value="ECO:0007669"/>
    <property type="project" value="InterPro"/>
</dbReference>
<evidence type="ECO:0000259" key="1">
    <source>
        <dbReference type="Pfam" id="PF17921"/>
    </source>
</evidence>
<sequence length="178" mass="20193">ALSRVPEAETALMAISIPHWDFMDKLKVELAVDKDFQQLLKQVNEEPTAYPYFKVLDGFLFFKGKLYIPITSTFKAILLEEFHSSTLGGHSGIHKTYGRLRENVYWDAVWEDISLDFITGLPYFQTSTVILVVVDRFSKAAHFGMLPTGFTAQKVADLFAKMVFKHHGMPKSMVSVTP</sequence>